<keyword evidence="3" id="KW-1185">Reference proteome</keyword>
<dbReference type="Proteomes" id="UP000522081">
    <property type="component" value="Unassembled WGS sequence"/>
</dbReference>
<dbReference type="GO" id="GO:0009297">
    <property type="term" value="P:pilus assembly"/>
    <property type="evidence" value="ECO:0007669"/>
    <property type="project" value="InterPro"/>
</dbReference>
<evidence type="ECO:0000256" key="1">
    <source>
        <dbReference type="SAM" id="MobiDB-lite"/>
    </source>
</evidence>
<dbReference type="GO" id="GO:0009279">
    <property type="term" value="C:cell outer membrane"/>
    <property type="evidence" value="ECO:0007669"/>
    <property type="project" value="TreeGrafter"/>
</dbReference>
<dbReference type="PANTHER" id="PTHR30451:SF5">
    <property type="entry name" value="SLR0019 PROTEIN"/>
    <property type="match status" value="1"/>
</dbReference>
<proteinExistence type="predicted"/>
<evidence type="ECO:0000313" key="2">
    <source>
        <dbReference type="EMBL" id="NYH97053.1"/>
    </source>
</evidence>
<organism evidence="2 3">
    <name type="scientific">Novosphingobium marinum</name>
    <dbReference type="NCBI Taxonomy" id="1514948"/>
    <lineage>
        <taxon>Bacteria</taxon>
        <taxon>Pseudomonadati</taxon>
        <taxon>Pseudomonadota</taxon>
        <taxon>Alphaproteobacteria</taxon>
        <taxon>Sphingomonadales</taxon>
        <taxon>Sphingomonadaceae</taxon>
        <taxon>Novosphingobium</taxon>
    </lineage>
</organism>
<sequence>MDEGTTVVIPLPSDTPAEPRDAGPAPTTPTVPLGPHGRPDINPYERDIDMTVPLTFQNRSLGDVPLKLTYDDRYLIETEAFVRLMRTVLNDDARAALAEHLQGQESFSPEDLVGTGVSLTYDPSSLSVVVVDVEPEQRAVRNLFAPPRDDLDDVNLAPAQFSGYLNLNVIQTYVWEADNTDPPTINLDGAIRWGRIVFEGDAQLGERFGLEGSGYRFERNYARLVYDEPEDYRRWLLGDLDVETRGLQSYVRMGGVGVIRQQRRFNTFRAAVLQANRQLVVQRESTVRFLRNGSLYREMRLQPGRYDFSALPLLSGSNDVQIEVYDNSGRVQSLSYQQYLDPIDLDPGDYEYGAFLGPTSRRIGGAPDYNGKIAFSGFYRKAFFNRPSIGVGLQLSEEVQMASGQTQFVLGNGGRLLFDAAVSNSQLADVGFAGGASYEHFFDRGGLADTLTIRADYLSNDFATLGNPEAFNSSSVSLSAQYTRQFSFRFIGTLNGSYLKGRGDVEDSYRLGATGYYRLNSRWSFRAGVDYTRISSSFSRGSGFGANIALVFQPDYRRRAEARYETRDNLAELSYTQSSLNQLNSLGFGGLVSRQDGSARALGYVSYAANRFDASLSHSTFGPSIEDLADLNATTLRVGTSLAFAGGQFGIGRRINDSFMLLHPHKNLKGRSVVAGQSIAENDYVAKSGALGAAVNNTLGSYFTQSVQYDVESPPPGYDTGPGVVRVHPPYKSGYALRVGTDAFVSAMGTLMLTAEEPVSLIGGRVSLQDVGEGDDPRPIPFFTNSVGRFAIANLLPGRRYVVETYGPKGTIDRSFEFVVPEDTDGLVDLGTIRPGRN</sequence>
<feature type="region of interest" description="Disordered" evidence="1">
    <location>
        <begin position="1"/>
        <end position="42"/>
    </location>
</feature>
<reference evidence="2 3" key="1">
    <citation type="submission" date="2020-07" db="EMBL/GenBank/DDBJ databases">
        <title>Genomic Encyclopedia of Type Strains, Phase IV (KMG-IV): sequencing the most valuable type-strain genomes for metagenomic binning, comparative biology and taxonomic classification.</title>
        <authorList>
            <person name="Goeker M."/>
        </authorList>
    </citation>
    <scope>NUCLEOTIDE SEQUENCE [LARGE SCALE GENOMIC DNA]</scope>
    <source>
        <strain evidence="2 3">DSM 29043</strain>
    </source>
</reference>
<name>A0A7Z0BW79_9SPHN</name>
<dbReference type="RefSeq" id="WP_229735720.1">
    <property type="nucleotide sequence ID" value="NZ_BMGF01000013.1"/>
</dbReference>
<dbReference type="EMBL" id="JACBZF010000011">
    <property type="protein sequence ID" value="NYH97053.1"/>
    <property type="molecule type" value="Genomic_DNA"/>
</dbReference>
<dbReference type="GO" id="GO:0015473">
    <property type="term" value="F:fimbrial usher porin activity"/>
    <property type="evidence" value="ECO:0007669"/>
    <property type="project" value="InterPro"/>
</dbReference>
<dbReference type="Gene3D" id="2.60.40.3110">
    <property type="match status" value="1"/>
</dbReference>
<accession>A0A7Z0BW79</accession>
<dbReference type="PANTHER" id="PTHR30451">
    <property type="entry name" value="OUTER MEMBRANE USHER PROTEIN"/>
    <property type="match status" value="1"/>
</dbReference>
<dbReference type="AlphaFoldDB" id="A0A7Z0BW79"/>
<gene>
    <name evidence="2" type="ORF">FHS75_003414</name>
</gene>
<comment type="caution">
    <text evidence="2">The sequence shown here is derived from an EMBL/GenBank/DDBJ whole genome shotgun (WGS) entry which is preliminary data.</text>
</comment>
<evidence type="ECO:0000313" key="3">
    <source>
        <dbReference type="Proteomes" id="UP000522081"/>
    </source>
</evidence>
<dbReference type="InterPro" id="IPR000015">
    <property type="entry name" value="Fimb_usher"/>
</dbReference>
<protein>
    <submittedName>
        <fullName evidence="2">Outer membrane usher protein</fullName>
    </submittedName>
</protein>